<evidence type="ECO:0000313" key="2">
    <source>
        <dbReference type="Proteomes" id="UP000789342"/>
    </source>
</evidence>
<comment type="caution">
    <text evidence="1">The sequence shown here is derived from an EMBL/GenBank/DDBJ whole genome shotgun (WGS) entry which is preliminary data.</text>
</comment>
<gene>
    <name evidence="1" type="ORF">AMORRO_LOCUS215</name>
</gene>
<dbReference type="OrthoDB" id="3509531at2759"/>
<organism evidence="1 2">
    <name type="scientific">Acaulospora morrowiae</name>
    <dbReference type="NCBI Taxonomy" id="94023"/>
    <lineage>
        <taxon>Eukaryota</taxon>
        <taxon>Fungi</taxon>
        <taxon>Fungi incertae sedis</taxon>
        <taxon>Mucoromycota</taxon>
        <taxon>Glomeromycotina</taxon>
        <taxon>Glomeromycetes</taxon>
        <taxon>Diversisporales</taxon>
        <taxon>Acaulosporaceae</taxon>
        <taxon>Acaulospora</taxon>
    </lineage>
</organism>
<evidence type="ECO:0000313" key="1">
    <source>
        <dbReference type="EMBL" id="CAG8440137.1"/>
    </source>
</evidence>
<name>A0A9N8V6U9_9GLOM</name>
<dbReference type="EMBL" id="CAJVPV010000049">
    <property type="protein sequence ID" value="CAG8440137.1"/>
    <property type="molecule type" value="Genomic_DNA"/>
</dbReference>
<protein>
    <submittedName>
        <fullName evidence="1">15920_t:CDS:1</fullName>
    </submittedName>
</protein>
<reference evidence="1" key="1">
    <citation type="submission" date="2021-06" db="EMBL/GenBank/DDBJ databases">
        <authorList>
            <person name="Kallberg Y."/>
            <person name="Tangrot J."/>
            <person name="Rosling A."/>
        </authorList>
    </citation>
    <scope>NUCLEOTIDE SEQUENCE</scope>
    <source>
        <strain evidence="1">CL551</strain>
    </source>
</reference>
<dbReference type="PANTHER" id="PTHR34714:SF2">
    <property type="entry name" value="EGF-LIKE DOMAIN-CONTAINING PROTEIN"/>
    <property type="match status" value="1"/>
</dbReference>
<proteinExistence type="predicted"/>
<dbReference type="Proteomes" id="UP000789342">
    <property type="component" value="Unassembled WGS sequence"/>
</dbReference>
<keyword evidence="2" id="KW-1185">Reference proteome</keyword>
<accession>A0A9N8V6U9</accession>
<dbReference type="PANTHER" id="PTHR34714">
    <property type="entry name" value="EGF-LIKE DOMAIN-CONTAINING PROTEIN"/>
    <property type="match status" value="1"/>
</dbReference>
<dbReference type="AlphaFoldDB" id="A0A9N8V6U9"/>
<sequence length="792" mass="91843">MSKPITLKYSNTSKNYAEWRTLYEQIFEIFKIPSISKEFASNAQQWLMRLASAVIIKCDLVVKLGEVFARASKTRARIFRIYADVIQVDDDLDISTVDGGGMIFMVARRIEVKEGCKVTINCGTKDPFRVMVYAMEIPCELCIIAKDSGLQNEHHFALNRPNLGGLLTLSNDGKHEFQDLPKFDETIFRKTSFSQMIQFSLHIGISMLYDEPEITRSILLWIIKITDDSEIKIAKELHTQGLAMLVQLEISLGIAKNETLFIPQLNCEEYEKIIESFLKSALNYEREYDNYIRRTEEQVSAQNMLNYYNMVVKGNKDLESRAQIREVAAYKVLECMEKNLESQKKLLEEASNRFKEGVDEWLSEKENEAKRMMALAVVIFATSVGEFLIQPHNAVCGLAETIKRGVESYNCTKEAYDKAMETTQKIEEIYRSLEEIEKISANLRRHHDLAKRCEGVNGSFDVDSLGKDIESVDHRGILARNRWSSFIIGMRSVLHDPIEERIDGAEDYLCTLEKSYNCIVGYIDAKIEVIASHEKLMRLKFQTELTRRRKEIEEENESKKLTQEMDSRNLLSLFERLLSIKGWMLIYIQNYNYAYNYWSLDNFKVNLSTTKTTTQYREDVNQIKQKIIDAKNRFRKDPQTLNHAMKFSEKNYVDEFKQNGSIVIEFPLDYDKFKNFGYMRLVRFGAFLEGVGSEGQEISLRISNTGKFSDKYGKDEYHFISEPIKGKRFIYRVPGPSGCPEVIMDNTYDSKTYFLPTPFSQWTIEVTEPLDLSRLTSIKIELTIKCHENHVH</sequence>